<organism evidence="1 2">
    <name type="scientific">Plantactinospora veratri</name>
    <dbReference type="NCBI Taxonomy" id="1436122"/>
    <lineage>
        <taxon>Bacteria</taxon>
        <taxon>Bacillati</taxon>
        <taxon>Actinomycetota</taxon>
        <taxon>Actinomycetes</taxon>
        <taxon>Micromonosporales</taxon>
        <taxon>Micromonosporaceae</taxon>
        <taxon>Plantactinospora</taxon>
    </lineage>
</organism>
<protein>
    <submittedName>
        <fullName evidence="1">Uncharacterized protein</fullName>
    </submittedName>
</protein>
<dbReference type="Proteomes" id="UP001339911">
    <property type="component" value="Unassembled WGS sequence"/>
</dbReference>
<accession>A0ABU7S8Y9</accession>
<sequence length="171" mass="18231">MALELVGNETASAALGQVTAPHADEGDQLVLGRVTWRPPVEPQDGAVFWIVVLDKRTHLKPTVFGVASPRQADVGVGSHGYLRKAADRYPWLQGIVGREVDGGWRDAGSSISVAAPDASPVTFVGIFPDAKRLKQSEPLIATAPVAVSDLLVALVNMGPDGQLYWAQRLWG</sequence>
<gene>
    <name evidence="1" type="ORF">V1634_06015</name>
</gene>
<evidence type="ECO:0000313" key="1">
    <source>
        <dbReference type="EMBL" id="MEE6306388.1"/>
    </source>
</evidence>
<dbReference type="RefSeq" id="WP_331206735.1">
    <property type="nucleotide sequence ID" value="NZ_JAZGQL010000004.1"/>
</dbReference>
<reference evidence="1 2" key="1">
    <citation type="submission" date="2024-01" db="EMBL/GenBank/DDBJ databases">
        <title>Genome insights into Plantactinospora veratri sp. nov.</title>
        <authorList>
            <person name="Wang L."/>
        </authorList>
    </citation>
    <scope>NUCLEOTIDE SEQUENCE [LARGE SCALE GENOMIC DNA]</scope>
    <source>
        <strain evidence="1 2">NEAU-FHS4</strain>
    </source>
</reference>
<evidence type="ECO:0000313" key="2">
    <source>
        <dbReference type="Proteomes" id="UP001339911"/>
    </source>
</evidence>
<comment type="caution">
    <text evidence="1">The sequence shown here is derived from an EMBL/GenBank/DDBJ whole genome shotgun (WGS) entry which is preliminary data.</text>
</comment>
<dbReference type="EMBL" id="JAZGQL010000004">
    <property type="protein sequence ID" value="MEE6306388.1"/>
    <property type="molecule type" value="Genomic_DNA"/>
</dbReference>
<proteinExistence type="predicted"/>
<keyword evidence="2" id="KW-1185">Reference proteome</keyword>
<name>A0ABU7S8Y9_9ACTN</name>